<keyword evidence="2" id="KW-0548">Nucleotidyltransferase</keyword>
<evidence type="ECO:0000259" key="1">
    <source>
        <dbReference type="Pfam" id="PF07727"/>
    </source>
</evidence>
<gene>
    <name evidence="2" type="ORF">SeMB42_g05776</name>
</gene>
<name>A0A507CPF4_9FUNG</name>
<dbReference type="AlphaFoldDB" id="A0A507CPF4"/>
<dbReference type="InterPro" id="IPR013103">
    <property type="entry name" value="RVT_2"/>
</dbReference>
<comment type="caution">
    <text evidence="2">The sequence shown here is derived from an EMBL/GenBank/DDBJ whole genome shotgun (WGS) entry which is preliminary data.</text>
</comment>
<evidence type="ECO:0000313" key="2">
    <source>
        <dbReference type="EMBL" id="TPX41011.1"/>
    </source>
</evidence>
<accession>A0A507CPF4</accession>
<keyword evidence="2" id="KW-0239">DNA-directed DNA polymerase</keyword>
<feature type="domain" description="Reverse transcriptase Ty1/copia-type" evidence="1">
    <location>
        <begin position="219"/>
        <end position="296"/>
    </location>
</feature>
<evidence type="ECO:0000313" key="3">
    <source>
        <dbReference type="Proteomes" id="UP000317494"/>
    </source>
</evidence>
<reference evidence="2 3" key="1">
    <citation type="journal article" date="2019" name="Sci. Rep.">
        <title>Comparative genomics of chytrid fungi reveal insights into the obligate biotrophic and pathogenic lifestyle of Synchytrium endobioticum.</title>
        <authorList>
            <person name="van de Vossenberg B.T.L.H."/>
            <person name="Warris S."/>
            <person name="Nguyen H.D.T."/>
            <person name="van Gent-Pelzer M.P.E."/>
            <person name="Joly D.L."/>
            <person name="van de Geest H.C."/>
            <person name="Bonants P.J.M."/>
            <person name="Smith D.S."/>
            <person name="Levesque C.A."/>
            <person name="van der Lee T.A.J."/>
        </authorList>
    </citation>
    <scope>NUCLEOTIDE SEQUENCE [LARGE SCALE GENOMIC DNA]</scope>
    <source>
        <strain evidence="2 3">MB42</strain>
    </source>
</reference>
<dbReference type="Proteomes" id="UP000317494">
    <property type="component" value="Unassembled WGS sequence"/>
</dbReference>
<organism evidence="2 3">
    <name type="scientific">Synchytrium endobioticum</name>
    <dbReference type="NCBI Taxonomy" id="286115"/>
    <lineage>
        <taxon>Eukaryota</taxon>
        <taxon>Fungi</taxon>
        <taxon>Fungi incertae sedis</taxon>
        <taxon>Chytridiomycota</taxon>
        <taxon>Chytridiomycota incertae sedis</taxon>
        <taxon>Chytridiomycetes</taxon>
        <taxon>Synchytriales</taxon>
        <taxon>Synchytriaceae</taxon>
        <taxon>Synchytrium</taxon>
    </lineage>
</organism>
<protein>
    <submittedName>
        <fullName evidence="2">DNA-directed DNA polymerase</fullName>
    </submittedName>
</protein>
<sequence length="299" mass="33690">MRGHASFRTAAIDEWWWRVLVAMGHAKGQRPPLLRKTGPWRVALGAADTRIASATPARRAGANSQTRSDKPAFRIQPPLHLLFPPTLGGTRTPLSKQLLRRIASHLRRKVKHKRQATFSDDSGPIRNLCRARSAQYSGEKPHQKLRQIKASIDHILEGHEPRHYDFRHHHLSSHYVISLVVSIIPTSPSLAQLNLNHGNDTNGTSSCSGFHLSQICASIETIDIRTAFFNRILLQEVHMRQAVGYADESGRVCKLPDALNGFQQVLRTLFITLSAWFIENGFELAPHDLCLYVNHDAMY</sequence>
<dbReference type="VEuPathDB" id="FungiDB:SeMB42_g05776"/>
<keyword evidence="3" id="KW-1185">Reference proteome</keyword>
<keyword evidence="2" id="KW-0808">Transferase</keyword>
<dbReference type="Pfam" id="PF07727">
    <property type="entry name" value="RVT_2"/>
    <property type="match status" value="1"/>
</dbReference>
<proteinExistence type="predicted"/>
<dbReference type="GO" id="GO:0003887">
    <property type="term" value="F:DNA-directed DNA polymerase activity"/>
    <property type="evidence" value="ECO:0007669"/>
    <property type="project" value="UniProtKB-KW"/>
</dbReference>
<dbReference type="EMBL" id="QEAN01000290">
    <property type="protein sequence ID" value="TPX41011.1"/>
    <property type="molecule type" value="Genomic_DNA"/>
</dbReference>